<comment type="caution">
    <text evidence="1">The sequence shown here is derived from an EMBL/GenBank/DDBJ whole genome shotgun (WGS) entry which is preliminary data.</text>
</comment>
<sequence>MGLRDAHEEGIPVQWLFEGISELLPVYDEIEDGVEIMFGEYRQKLKNIKKKVLSKKDVVR</sequence>
<protein>
    <submittedName>
        <fullName evidence="1">Uncharacterized protein</fullName>
    </submittedName>
</protein>
<gene>
    <name evidence="1" type="ORF">ACFO4O_16400</name>
</gene>
<proteinExistence type="predicted"/>
<organism evidence="1 2">
    <name type="scientific">Glaciecola siphonariae</name>
    <dbReference type="NCBI Taxonomy" id="521012"/>
    <lineage>
        <taxon>Bacteria</taxon>
        <taxon>Pseudomonadati</taxon>
        <taxon>Pseudomonadota</taxon>
        <taxon>Gammaproteobacteria</taxon>
        <taxon>Alteromonadales</taxon>
        <taxon>Alteromonadaceae</taxon>
        <taxon>Glaciecola</taxon>
    </lineage>
</organism>
<evidence type="ECO:0000313" key="2">
    <source>
        <dbReference type="Proteomes" id="UP001595897"/>
    </source>
</evidence>
<evidence type="ECO:0000313" key="1">
    <source>
        <dbReference type="EMBL" id="MFC4701738.1"/>
    </source>
</evidence>
<dbReference type="EMBL" id="JBHSGU010000022">
    <property type="protein sequence ID" value="MFC4701738.1"/>
    <property type="molecule type" value="Genomic_DNA"/>
</dbReference>
<dbReference type="Proteomes" id="UP001595897">
    <property type="component" value="Unassembled WGS sequence"/>
</dbReference>
<name>A0ABV9M257_9ALTE</name>
<dbReference type="RefSeq" id="WP_382410500.1">
    <property type="nucleotide sequence ID" value="NZ_JBHSGU010000022.1"/>
</dbReference>
<accession>A0ABV9M257</accession>
<reference evidence="2" key="1">
    <citation type="journal article" date="2019" name="Int. J. Syst. Evol. Microbiol.">
        <title>The Global Catalogue of Microorganisms (GCM) 10K type strain sequencing project: providing services to taxonomists for standard genome sequencing and annotation.</title>
        <authorList>
            <consortium name="The Broad Institute Genomics Platform"/>
            <consortium name="The Broad Institute Genome Sequencing Center for Infectious Disease"/>
            <person name="Wu L."/>
            <person name="Ma J."/>
        </authorList>
    </citation>
    <scope>NUCLEOTIDE SEQUENCE [LARGE SCALE GENOMIC DNA]</scope>
    <source>
        <strain evidence="2">KACC 12507</strain>
    </source>
</reference>
<keyword evidence="2" id="KW-1185">Reference proteome</keyword>